<organism evidence="3 4">
    <name type="scientific">Branchiibius hedensis</name>
    <dbReference type="NCBI Taxonomy" id="672460"/>
    <lineage>
        <taxon>Bacteria</taxon>
        <taxon>Bacillati</taxon>
        <taxon>Actinomycetota</taxon>
        <taxon>Actinomycetes</taxon>
        <taxon>Micrococcales</taxon>
        <taxon>Dermacoccaceae</taxon>
        <taxon>Branchiibius</taxon>
    </lineage>
</organism>
<keyword evidence="4" id="KW-1185">Reference proteome</keyword>
<keyword evidence="1" id="KW-1133">Transmembrane helix</keyword>
<feature type="domain" description="Putative Flp pilus-assembly TadG-like N-terminal" evidence="2">
    <location>
        <begin position="14"/>
        <end position="61"/>
    </location>
</feature>
<sequence>MTRLQRLRQDPEQGRVLILGAGLFALLALLVMGGIDVTAVQLARVQMIDAADAAALDAADAVDPGAIYRGGVGQQVSLSDQSVRTDAAASLGRQHRPGQVTGWAVVGGTGSVDGRTARVILRGTVRPPLSGGLLALIGKDVTITVQSEARSDTDTAP</sequence>
<dbReference type="InterPro" id="IPR028087">
    <property type="entry name" value="Tad_N"/>
</dbReference>
<reference evidence="4" key="1">
    <citation type="submission" date="2016-10" db="EMBL/GenBank/DDBJ databases">
        <authorList>
            <person name="Varghese N."/>
            <person name="Submissions S."/>
        </authorList>
    </citation>
    <scope>NUCLEOTIDE SEQUENCE [LARGE SCALE GENOMIC DNA]</scope>
    <source>
        <strain evidence="4">DSM 22951</strain>
    </source>
</reference>
<feature type="transmembrane region" description="Helical" evidence="1">
    <location>
        <begin position="16"/>
        <end position="35"/>
    </location>
</feature>
<keyword evidence="1" id="KW-0812">Transmembrane</keyword>
<dbReference type="AlphaFoldDB" id="A0A2Y8ZPH2"/>
<evidence type="ECO:0000259" key="2">
    <source>
        <dbReference type="Pfam" id="PF13400"/>
    </source>
</evidence>
<protein>
    <submittedName>
        <fullName evidence="3">Flp pilus-assembly TadE/G-like</fullName>
    </submittedName>
</protein>
<dbReference type="Proteomes" id="UP000250028">
    <property type="component" value="Unassembled WGS sequence"/>
</dbReference>
<dbReference type="Pfam" id="PF13400">
    <property type="entry name" value="Tad"/>
    <property type="match status" value="1"/>
</dbReference>
<keyword evidence="1" id="KW-0472">Membrane</keyword>
<accession>A0A2Y8ZPH2</accession>
<dbReference type="EMBL" id="UESZ01000001">
    <property type="protein sequence ID" value="SSA33208.1"/>
    <property type="molecule type" value="Genomic_DNA"/>
</dbReference>
<name>A0A2Y8ZPH2_9MICO</name>
<gene>
    <name evidence="3" type="ORF">SAMN04489750_0481</name>
</gene>
<proteinExistence type="predicted"/>
<evidence type="ECO:0000313" key="3">
    <source>
        <dbReference type="EMBL" id="SSA33208.1"/>
    </source>
</evidence>
<evidence type="ECO:0000313" key="4">
    <source>
        <dbReference type="Proteomes" id="UP000250028"/>
    </source>
</evidence>
<dbReference type="RefSeq" id="WP_170119724.1">
    <property type="nucleotide sequence ID" value="NZ_QGDN01000001.1"/>
</dbReference>
<evidence type="ECO:0000256" key="1">
    <source>
        <dbReference type="SAM" id="Phobius"/>
    </source>
</evidence>